<feature type="compositionally biased region" description="Low complexity" evidence="2">
    <location>
        <begin position="586"/>
        <end position="596"/>
    </location>
</feature>
<sequence>MADAMAQLKTHAVGEWEVVGDCFFAREALYDSMAWDDFDLEDKRVAIAPFGGPIAAVRDERRIVRLSLGASSGGPGGGGGAGAAGAGGLRPVLRTFTAAGAPLGAAVWEGGRLVELGWSEEVQLITVEANGKVTLFSPFCEKLREFTFGAAVERDGVAAAVLYGSGVLVLTEPVAAAAGGPTTPPIPGAIWVVSDLHDPRPVRLAAPPPAAFAAAAEAEAGAGGGAAAPPPGVLGLGHGGLGRPGLPSAVAVLPPRHTLSRGVEVLACLGSTLWLCDEASAVDHPLPCLRPGGAALLAASPEGAFVAALTRGGEGAGGGAPRLVVLSADLSRVLTEVELQAEVEGAGGEEGGGGPCPPSGLAWVGSDALLLTWPGAAVLAGPHGDTASWELAEGLAAVVSEVDGCRLLLGGRGGGGGGGGRMELLRRVPDACAQVFRPGATGPAAQLWDARALYDEQNPRCDRLLRGIQDGGPACLAAAVAACATAAGHDLAPPRQRALMRAAAFGRPFCGPSFPRQLMYGTACRLRILNALRDPRVGLPLTAAQLEALSLPVLVARLIAYRQWLLAYRIAGALRHVPGGAGPPGGAAAASAASGPAGPGGPGAAGPGGPGTVGPEAVLLQWACAKISAASAGGAAVDDERLKDSIVAKLKGCPGVRYAPLAAHALSVGRKRLALRLLEEERSAALQVPLLLKLATGGVVGQGQGGRAGARVHAPLDPGDEEGEGAGEAMQRALRKAVESGDTDLVYLVLFGLYRALPLPEFWALVAARALARNLFIKYCRAKEPELLETILTAASTGAGTPGGPQPSSSAAAAAAAAFPPAAAAAELAGMQLRAALAAEVAAGRAAAAAGGAAGGSGGGEAAAAKFAAALMDVSAKYGQAKDCAFQAKAVAELAALRREQARLEREAGQSGVLVGRSLVDTIRQAIRLGHPRAAAALKKQFGVTERRFAWIKVRTLAEARDWESLEGYASELKRSPIGFEPFVEAAKQWNAPLDYKARLIARLPDSPAKAEEFSALGLAREAAEVAARIKDSDLFTRIQSAVAAGSPAALAIAQLREKLGASFR</sequence>
<dbReference type="InterPro" id="IPR006926">
    <property type="entry name" value="Vps16_N"/>
</dbReference>
<dbReference type="GO" id="GO:0005765">
    <property type="term" value="C:lysosomal membrane"/>
    <property type="evidence" value="ECO:0007669"/>
    <property type="project" value="TreeGrafter"/>
</dbReference>
<feature type="domain" description="Vps16 C-terminal" evidence="3">
    <location>
        <begin position="868"/>
        <end position="1052"/>
    </location>
</feature>
<name>A0A836BWI2_9CHLO</name>
<protein>
    <recommendedName>
        <fullName evidence="7">Protein VACUOLELESS1</fullName>
    </recommendedName>
</protein>
<dbReference type="InterPro" id="IPR016534">
    <property type="entry name" value="VPS16"/>
</dbReference>
<feature type="domain" description="Vps16 N-terminal" evidence="4">
    <location>
        <begin position="87"/>
        <end position="172"/>
    </location>
</feature>
<feature type="domain" description="Vps16 C-terminal" evidence="3">
    <location>
        <begin position="729"/>
        <end position="790"/>
    </location>
</feature>
<evidence type="ECO:0000313" key="5">
    <source>
        <dbReference type="EMBL" id="KAG2491741.1"/>
    </source>
</evidence>
<dbReference type="Pfam" id="PF04840">
    <property type="entry name" value="Vps16_C"/>
    <property type="match status" value="2"/>
</dbReference>
<proteinExistence type="inferred from homology"/>
<comment type="similarity">
    <text evidence="1">Belongs to the VPS16 family.</text>
</comment>
<dbReference type="GO" id="GO:0003779">
    <property type="term" value="F:actin binding"/>
    <property type="evidence" value="ECO:0007669"/>
    <property type="project" value="TreeGrafter"/>
</dbReference>
<dbReference type="Pfam" id="PF04841">
    <property type="entry name" value="Vps16_N"/>
    <property type="match status" value="2"/>
</dbReference>
<evidence type="ECO:0000313" key="6">
    <source>
        <dbReference type="Proteomes" id="UP000612055"/>
    </source>
</evidence>
<dbReference type="GO" id="GO:0005768">
    <property type="term" value="C:endosome"/>
    <property type="evidence" value="ECO:0007669"/>
    <property type="project" value="TreeGrafter"/>
</dbReference>
<dbReference type="InterPro" id="IPR038132">
    <property type="entry name" value="Vps16_C_sf"/>
</dbReference>
<evidence type="ECO:0008006" key="7">
    <source>
        <dbReference type="Google" id="ProtNLM"/>
    </source>
</evidence>
<evidence type="ECO:0000259" key="4">
    <source>
        <dbReference type="Pfam" id="PF04841"/>
    </source>
</evidence>
<dbReference type="GO" id="GO:0042144">
    <property type="term" value="P:vacuole fusion, non-autophagic"/>
    <property type="evidence" value="ECO:0007669"/>
    <property type="project" value="TreeGrafter"/>
</dbReference>
<accession>A0A836BWI2</accession>
<evidence type="ECO:0000256" key="2">
    <source>
        <dbReference type="SAM" id="MobiDB-lite"/>
    </source>
</evidence>
<dbReference type="InterPro" id="IPR006925">
    <property type="entry name" value="Vps16_C"/>
</dbReference>
<dbReference type="EMBL" id="JAEHOE010000050">
    <property type="protein sequence ID" value="KAG2491741.1"/>
    <property type="molecule type" value="Genomic_DNA"/>
</dbReference>
<gene>
    <name evidence="5" type="ORF">HYH03_009904</name>
</gene>
<evidence type="ECO:0000256" key="1">
    <source>
        <dbReference type="ARBA" id="ARBA00009250"/>
    </source>
</evidence>
<dbReference type="PIRSF" id="PIRSF007949">
    <property type="entry name" value="VPS16"/>
    <property type="match status" value="1"/>
</dbReference>
<keyword evidence="6" id="KW-1185">Reference proteome</keyword>
<dbReference type="Proteomes" id="UP000612055">
    <property type="component" value="Unassembled WGS sequence"/>
</dbReference>
<dbReference type="AlphaFoldDB" id="A0A836BWI2"/>
<feature type="domain" description="Vps16 N-terminal" evidence="4">
    <location>
        <begin position="325"/>
        <end position="509"/>
    </location>
</feature>
<comment type="caution">
    <text evidence="5">The sequence shown here is derived from an EMBL/GenBank/DDBJ whole genome shotgun (WGS) entry which is preliminary data.</text>
</comment>
<dbReference type="PANTHER" id="PTHR12811:SF0">
    <property type="entry name" value="VACUOLAR PROTEIN SORTING-ASSOCIATED PROTEIN 16 HOMOLOG"/>
    <property type="match status" value="1"/>
</dbReference>
<dbReference type="GO" id="GO:0016197">
    <property type="term" value="P:endosomal transport"/>
    <property type="evidence" value="ECO:0007669"/>
    <property type="project" value="TreeGrafter"/>
</dbReference>
<dbReference type="Gene3D" id="1.10.150.780">
    <property type="entry name" value="Vps16, C-terminal region"/>
    <property type="match status" value="1"/>
</dbReference>
<feature type="compositionally biased region" description="Gly residues" evidence="2">
    <location>
        <begin position="597"/>
        <end position="610"/>
    </location>
</feature>
<dbReference type="OrthoDB" id="1792at2759"/>
<organism evidence="5 6">
    <name type="scientific">Edaphochlamys debaryana</name>
    <dbReference type="NCBI Taxonomy" id="47281"/>
    <lineage>
        <taxon>Eukaryota</taxon>
        <taxon>Viridiplantae</taxon>
        <taxon>Chlorophyta</taxon>
        <taxon>core chlorophytes</taxon>
        <taxon>Chlorophyceae</taxon>
        <taxon>CS clade</taxon>
        <taxon>Chlamydomonadales</taxon>
        <taxon>Chlamydomonadales incertae sedis</taxon>
        <taxon>Edaphochlamys</taxon>
    </lineage>
</organism>
<feature type="region of interest" description="Disordered" evidence="2">
    <location>
        <begin position="585"/>
        <end position="610"/>
    </location>
</feature>
<dbReference type="GO" id="GO:0006886">
    <property type="term" value="P:intracellular protein transport"/>
    <property type="evidence" value="ECO:0007669"/>
    <property type="project" value="InterPro"/>
</dbReference>
<evidence type="ECO:0000259" key="3">
    <source>
        <dbReference type="Pfam" id="PF04840"/>
    </source>
</evidence>
<dbReference type="PANTHER" id="PTHR12811">
    <property type="entry name" value="VACUOLAR PROTEIN SORTING VPS16"/>
    <property type="match status" value="1"/>
</dbReference>
<dbReference type="GO" id="GO:0030897">
    <property type="term" value="C:HOPS complex"/>
    <property type="evidence" value="ECO:0007669"/>
    <property type="project" value="TreeGrafter"/>
</dbReference>
<reference evidence="5" key="1">
    <citation type="journal article" date="2020" name="bioRxiv">
        <title>Comparative genomics of Chlamydomonas.</title>
        <authorList>
            <person name="Craig R.J."/>
            <person name="Hasan A.R."/>
            <person name="Ness R.W."/>
            <person name="Keightley P.D."/>
        </authorList>
    </citation>
    <scope>NUCLEOTIDE SEQUENCE</scope>
    <source>
        <strain evidence="5">CCAP 11/70</strain>
    </source>
</reference>